<keyword evidence="2 6" id="KW-0808">Transferase</keyword>
<keyword evidence="3 6" id="KW-0012">Acyltransferase</keyword>
<dbReference type="CDD" id="cd07989">
    <property type="entry name" value="LPLAT_AGPAT-like"/>
    <property type="match status" value="1"/>
</dbReference>
<dbReference type="SUPFAM" id="SSF69593">
    <property type="entry name" value="Glycerol-3-phosphate (1)-acyltransferase"/>
    <property type="match status" value="1"/>
</dbReference>
<comment type="pathway">
    <text evidence="1">Lipid metabolism.</text>
</comment>
<keyword evidence="4" id="KW-0812">Transmembrane</keyword>
<dbReference type="GO" id="GO:0003841">
    <property type="term" value="F:1-acylglycerol-3-phosphate O-acyltransferase activity"/>
    <property type="evidence" value="ECO:0007669"/>
    <property type="project" value="TreeGrafter"/>
</dbReference>
<dbReference type="Pfam" id="PF01553">
    <property type="entry name" value="Acyltransferase"/>
    <property type="match status" value="1"/>
</dbReference>
<evidence type="ECO:0000256" key="4">
    <source>
        <dbReference type="SAM" id="Phobius"/>
    </source>
</evidence>
<feature type="transmembrane region" description="Helical" evidence="4">
    <location>
        <begin position="45"/>
        <end position="63"/>
    </location>
</feature>
<evidence type="ECO:0000313" key="6">
    <source>
        <dbReference type="EMBL" id="APG65665.1"/>
    </source>
</evidence>
<protein>
    <submittedName>
        <fullName evidence="6">1-acyl-sn-glycerol-3-phosphate acyltransferase</fullName>
    </submittedName>
</protein>
<dbReference type="EMBL" id="CP018155">
    <property type="protein sequence ID" value="APG65665.1"/>
    <property type="molecule type" value="Genomic_DNA"/>
</dbReference>
<dbReference type="GO" id="GO:0006654">
    <property type="term" value="P:phosphatidic acid biosynthetic process"/>
    <property type="evidence" value="ECO:0007669"/>
    <property type="project" value="TreeGrafter"/>
</dbReference>
<dbReference type="KEGG" id="ten:LPB136_09960"/>
<evidence type="ECO:0000259" key="5">
    <source>
        <dbReference type="SMART" id="SM00563"/>
    </source>
</evidence>
<sequence length="244" mass="27955">MKFLSYILSSIFAIVFFFFLFIFHPLQWLGLKIFGYKGHKFVVDIMNWVLMKTLLILGIKVAVKNKHKLPEKTTLIFVANHQSMFDISPIIWTFRTYHPKFVSKIELSKGIPSISFNLRHGGAALIDRKDGKQAIAVLGKFAKKINKEKWSAVIFPEGTRSRNGKPKSFSANGLKMIAKYNPEAFVVPLTINNSWKVFKYGKFPLGIFSPITIETHKPIQVKSMDFKELIKEVETTITNNINNN</sequence>
<dbReference type="SMART" id="SM00563">
    <property type="entry name" value="PlsC"/>
    <property type="match status" value="1"/>
</dbReference>
<evidence type="ECO:0000256" key="3">
    <source>
        <dbReference type="ARBA" id="ARBA00023315"/>
    </source>
</evidence>
<dbReference type="STRING" id="1850252.LPB136_09960"/>
<gene>
    <name evidence="6" type="ORF">LPB136_09960</name>
</gene>
<evidence type="ECO:0000256" key="1">
    <source>
        <dbReference type="ARBA" id="ARBA00005189"/>
    </source>
</evidence>
<feature type="transmembrane region" description="Helical" evidence="4">
    <location>
        <begin position="7"/>
        <end position="25"/>
    </location>
</feature>
<organism evidence="6 7">
    <name type="scientific">Tenacibaculum todarodis</name>
    <dbReference type="NCBI Taxonomy" id="1850252"/>
    <lineage>
        <taxon>Bacteria</taxon>
        <taxon>Pseudomonadati</taxon>
        <taxon>Bacteroidota</taxon>
        <taxon>Flavobacteriia</taxon>
        <taxon>Flavobacteriales</taxon>
        <taxon>Flavobacteriaceae</taxon>
        <taxon>Tenacibaculum</taxon>
    </lineage>
</organism>
<dbReference type="PANTHER" id="PTHR10434:SF11">
    <property type="entry name" value="1-ACYL-SN-GLYCEROL-3-PHOSPHATE ACYLTRANSFERASE"/>
    <property type="match status" value="1"/>
</dbReference>
<dbReference type="Proteomes" id="UP000181898">
    <property type="component" value="Chromosome"/>
</dbReference>
<dbReference type="OrthoDB" id="9803035at2"/>
<name>A0A1L3JKJ6_9FLAO</name>
<dbReference type="RefSeq" id="WP_072556189.1">
    <property type="nucleotide sequence ID" value="NZ_CP018155.1"/>
</dbReference>
<keyword evidence="7" id="KW-1185">Reference proteome</keyword>
<evidence type="ECO:0000256" key="2">
    <source>
        <dbReference type="ARBA" id="ARBA00022679"/>
    </source>
</evidence>
<keyword evidence="4" id="KW-1133">Transmembrane helix</keyword>
<evidence type="ECO:0000313" key="7">
    <source>
        <dbReference type="Proteomes" id="UP000181898"/>
    </source>
</evidence>
<accession>A0A1L3JKJ6</accession>
<dbReference type="PANTHER" id="PTHR10434">
    <property type="entry name" value="1-ACYL-SN-GLYCEROL-3-PHOSPHATE ACYLTRANSFERASE"/>
    <property type="match status" value="1"/>
</dbReference>
<reference evidence="6 7" key="1">
    <citation type="submission" date="2016-11" db="EMBL/GenBank/DDBJ databases">
        <title>Tenacibaculum sp. LPB0136, isolated from marine environment.</title>
        <authorList>
            <person name="Kim E."/>
            <person name="Yi H."/>
        </authorList>
    </citation>
    <scope>NUCLEOTIDE SEQUENCE [LARGE SCALE GENOMIC DNA]</scope>
    <source>
        <strain evidence="6 7">LPB0136</strain>
    </source>
</reference>
<dbReference type="AlphaFoldDB" id="A0A1L3JKJ6"/>
<feature type="domain" description="Phospholipid/glycerol acyltransferase" evidence="5">
    <location>
        <begin position="75"/>
        <end position="194"/>
    </location>
</feature>
<keyword evidence="4" id="KW-0472">Membrane</keyword>
<dbReference type="InterPro" id="IPR002123">
    <property type="entry name" value="Plipid/glycerol_acylTrfase"/>
</dbReference>
<proteinExistence type="predicted"/>